<dbReference type="AlphaFoldDB" id="A0AAT9PEI5"/>
<evidence type="ECO:0000313" key="5">
    <source>
        <dbReference type="EMBL" id="UNK05843.2"/>
    </source>
</evidence>
<organism evidence="5 6">
    <name type="scientific">Psychrobacter raelei</name>
    <dbReference type="NCBI Taxonomy" id="2565531"/>
    <lineage>
        <taxon>Bacteria</taxon>
        <taxon>Pseudomonadati</taxon>
        <taxon>Pseudomonadota</taxon>
        <taxon>Gammaproteobacteria</taxon>
        <taxon>Moraxellales</taxon>
        <taxon>Moraxellaceae</taxon>
        <taxon>Psychrobacter</taxon>
    </lineage>
</organism>
<feature type="transmembrane region" description="Helical" evidence="2">
    <location>
        <begin position="421"/>
        <end position="439"/>
    </location>
</feature>
<dbReference type="RefSeq" id="WP_338412509.1">
    <property type="nucleotide sequence ID" value="NZ_CP093310.2"/>
</dbReference>
<accession>A0AAT9PEI5</accession>
<keyword evidence="2" id="KW-1133">Transmembrane helix</keyword>
<dbReference type="InterPro" id="IPR006431">
    <property type="entry name" value="Phage_tape_meas_C"/>
</dbReference>
<evidence type="ECO:0000256" key="2">
    <source>
        <dbReference type="SAM" id="Phobius"/>
    </source>
</evidence>
<dbReference type="InterPro" id="IPR013491">
    <property type="entry name" value="Tape_meas_N"/>
</dbReference>
<feature type="transmembrane region" description="Helical" evidence="2">
    <location>
        <begin position="396"/>
        <end position="415"/>
    </location>
</feature>
<gene>
    <name evidence="5" type="ORF">MN210_03390</name>
</gene>
<evidence type="ECO:0000259" key="4">
    <source>
        <dbReference type="Pfam" id="PF20155"/>
    </source>
</evidence>
<keyword evidence="6" id="KW-1185">Reference proteome</keyword>
<feature type="coiled-coil region" evidence="1">
    <location>
        <begin position="729"/>
        <end position="756"/>
    </location>
</feature>
<evidence type="ECO:0000259" key="3">
    <source>
        <dbReference type="Pfam" id="PF09718"/>
    </source>
</evidence>
<feature type="coiled-coil region" evidence="1">
    <location>
        <begin position="895"/>
        <end position="922"/>
    </location>
</feature>
<evidence type="ECO:0000313" key="6">
    <source>
        <dbReference type="Proteomes" id="UP000829560"/>
    </source>
</evidence>
<name>A0AAT9PEI5_9GAMM</name>
<proteinExistence type="predicted"/>
<dbReference type="KEGG" id="prae:MN210_03390"/>
<dbReference type="EMBL" id="CP093310">
    <property type="protein sequence ID" value="UNK05843.2"/>
    <property type="molecule type" value="Genomic_DNA"/>
</dbReference>
<sequence length="1139" mass="122087">MAEELKFGLVISADGTAAIRTLDDLEDGLNDVDDTSARAGRSASNTFDRLRQRAGSFGNTLANVAKKVTMFGGVVGTLGTALSLSSLTETQRQFDILNSQLITATGGTKEAAAAFDELTKFASTTPYALEQSVRGFTQLKNLGLDPSMRSMRSYGNFAAAMGKDLNQMIEAVADASTFEFERLKEFGIKSSQEGDKVSFTFQGVTTTVAKNSKAIQEYLLAIGETKFGDAMANRAKTLDGALSNLGDNFNSLKLAIVQSGIGDVIQDIVIRASDGLARMTDALRAPENAEKMKSAITSVGGAFNQLQGFVAQTGDVVGHVMDVLGRPENIERMHSALEILGEGFNRLKDYASQTGDVINQVTDFFAAHQEIIIPLASGIGAAAGAFLLFNGAVAAWVAIGTAATAVTTAFGIAVGVATSPVTLILGAIAGLVAVGVLLYRNWDTIKDKATEVFNSLPGPVQEAFRNIKSVFTGIKDWAGKAFDFLAPYVKATMDVVSALFTAHWATIKGIFSTSFDVIKGVVSTGFNVIKAVFSAGINIIATVFNTGFELVKNTVKTTFDAIKALASGGIKGFANIISNGLKNTVSIVTGGVGNIIDAFGTLAQKLFSIGVDAVQGLINGVKNKISGAIDVARNLASSVSDTVKSFFIIRSPSRLFKQYGGYLSEGLAIGIKDKQNEAVQAALQLAQNISNSMNSIKKDIALFGNDSELASFDYDRQHGVYAGIKDSVLNSYRQLIKAKEDLIAQDKRQKELAQAQKAEADIVNNFTNQQRSSLEQYSFETSLIGKQADEVQRLRFEHALMAEQKRALKDVTGDNQEAIKKETAEILEQYNLASKLRAEKQNEQKLDEFLGRQQINLEYYAFETSLIGKQADEVERLRFERSLLNQAEQAGITLSDQAKQKIIEQRDELIELRKQQQALQDNNWVVGLQSGFQSLSDGAKSLNETMQQATTGAFNKMSDSFTSFVANGKGSFKDLASSILQDIGKMLTQWTLFKALSGIGGAIGGNFGSFLQTTFQAKGGGWSNGVQFYANGDIFNKPTAFRHAGGLGVMGEAGPEAVMPLTRGPNGKLGVQVYGNKQNNQSAGVVNQVKIDIHINNDGANTDVQTTTQDGKQLAESLKAVVLQTLQNEMRPGGMIAPA</sequence>
<dbReference type="Proteomes" id="UP000829560">
    <property type="component" value="Chromosome"/>
</dbReference>
<feature type="domain" description="Tape measure protein N-terminal" evidence="4">
    <location>
        <begin position="86"/>
        <end position="252"/>
    </location>
</feature>
<dbReference type="Pfam" id="PF09718">
    <property type="entry name" value="Tape_meas_lam_C"/>
    <property type="match status" value="1"/>
</dbReference>
<dbReference type="PANTHER" id="PTHR37813">
    <property type="entry name" value="FELS-2 PROPHAGE PROTEIN"/>
    <property type="match status" value="1"/>
</dbReference>
<feature type="domain" description="Bacteriophage tail tape measure C-terminal" evidence="3">
    <location>
        <begin position="923"/>
        <end position="996"/>
    </location>
</feature>
<keyword evidence="1" id="KW-0175">Coiled coil</keyword>
<evidence type="ECO:0000256" key="1">
    <source>
        <dbReference type="SAM" id="Coils"/>
    </source>
</evidence>
<reference evidence="5" key="1">
    <citation type="submission" date="2024-03" db="EMBL/GenBank/DDBJ databases">
        <title>Psychrobacter raelis sp. nov. isolated from a dog with peritonitis.</title>
        <authorList>
            <person name="Schiavone A."/>
            <person name="Manzulli V."/>
            <person name="Camarda A."/>
            <person name="Cafiero M.A."/>
            <person name="Vasco I."/>
            <person name="Marino L."/>
            <person name="Pennuzzi G."/>
            <person name="Serrecchia L."/>
            <person name="Galante D."/>
            <person name="Pugliese N."/>
        </authorList>
    </citation>
    <scope>NUCLEOTIDE SEQUENCE</scope>
    <source>
        <strain evidence="5">PraFG1</strain>
    </source>
</reference>
<dbReference type="PANTHER" id="PTHR37813:SF1">
    <property type="entry name" value="FELS-2 PROPHAGE PROTEIN"/>
    <property type="match status" value="1"/>
</dbReference>
<feature type="transmembrane region" description="Helical" evidence="2">
    <location>
        <begin position="371"/>
        <end position="389"/>
    </location>
</feature>
<protein>
    <submittedName>
        <fullName evidence="5">Phage tail tape measure C-terminal domain-containing protein</fullName>
    </submittedName>
</protein>
<keyword evidence="2" id="KW-0472">Membrane</keyword>
<dbReference type="Pfam" id="PF20155">
    <property type="entry name" value="TMP_3"/>
    <property type="match status" value="1"/>
</dbReference>
<keyword evidence="2" id="KW-0812">Transmembrane</keyword>